<keyword evidence="3" id="KW-1185">Reference proteome</keyword>
<dbReference type="SUPFAM" id="SSF51679">
    <property type="entry name" value="Bacterial luciferase-like"/>
    <property type="match status" value="1"/>
</dbReference>
<dbReference type="InterPro" id="IPR019919">
    <property type="entry name" value="Lucif-like_OxRdtase_MSMEG_2256"/>
</dbReference>
<sequence length="338" mass="37988">MRVYGNLIDNLAQVPSTIKEIEQQGYTAAFTAEINNDPFFPLLLAAEHSKKVELMTSIAVAFARNPMTVANIAHDLNQYSQGRFTLGIGSQIKPHITRRMSMPWSSPAARMREFVQAMRAIWACWYEGQPLDFNGEFYQHTLMTPMFTAEDKNGVGAPKVKIAGVGPLMTQVAAEVGDGLIAHGFTTAEYLRQSTIPNVEKGLAVQGRSRADFDICCPVMVASGSNEQAFEQNLMRMKSQMAFYASTPAYRPVLDVHGWGDMQPHFTRLSKQGDWQKMTDMVDDEMLNAFVLVCENPDDIPQQLEQRYGGLVDSWMCTYIGQDQEQQQRIVNKIQKEI</sequence>
<feature type="domain" description="Luciferase-like" evidence="1">
    <location>
        <begin position="10"/>
        <end position="313"/>
    </location>
</feature>
<dbReference type="InterPro" id="IPR011251">
    <property type="entry name" value="Luciferase-like_dom"/>
</dbReference>
<organism evidence="2 3">
    <name type="scientific">Sinobacterium norvegicum</name>
    <dbReference type="NCBI Taxonomy" id="1641715"/>
    <lineage>
        <taxon>Bacteria</taxon>
        <taxon>Pseudomonadati</taxon>
        <taxon>Pseudomonadota</taxon>
        <taxon>Gammaproteobacteria</taxon>
        <taxon>Cellvibrionales</taxon>
        <taxon>Spongiibacteraceae</taxon>
        <taxon>Sinobacterium</taxon>
    </lineage>
</organism>
<dbReference type="PANTHER" id="PTHR43244:SF2">
    <property type="entry name" value="CONSERVED HYPOTHETICAL ALANINE AND PROLINE-RICH PROTEIN"/>
    <property type="match status" value="1"/>
</dbReference>
<protein>
    <recommendedName>
        <fullName evidence="1">Luciferase-like domain-containing protein</fullName>
    </recommendedName>
</protein>
<dbReference type="EMBL" id="CAKLPX010000004">
    <property type="protein sequence ID" value="CAH0993049.1"/>
    <property type="molecule type" value="Genomic_DNA"/>
</dbReference>
<dbReference type="RefSeq" id="WP_237445731.1">
    <property type="nucleotide sequence ID" value="NZ_CAKLPX010000004.1"/>
</dbReference>
<accession>A0ABM9AIJ9</accession>
<dbReference type="InterPro" id="IPR036661">
    <property type="entry name" value="Luciferase-like_sf"/>
</dbReference>
<gene>
    <name evidence="2" type="ORF">SIN8267_03188</name>
</gene>
<dbReference type="NCBIfam" id="TIGR03617">
    <property type="entry name" value="F420_MSMEG_2256"/>
    <property type="match status" value="1"/>
</dbReference>
<evidence type="ECO:0000259" key="1">
    <source>
        <dbReference type="Pfam" id="PF00296"/>
    </source>
</evidence>
<proteinExistence type="predicted"/>
<dbReference type="Pfam" id="PF00296">
    <property type="entry name" value="Bac_luciferase"/>
    <property type="match status" value="1"/>
</dbReference>
<evidence type="ECO:0000313" key="3">
    <source>
        <dbReference type="Proteomes" id="UP000838100"/>
    </source>
</evidence>
<reference evidence="2" key="1">
    <citation type="submission" date="2021-12" db="EMBL/GenBank/DDBJ databases">
        <authorList>
            <person name="Rodrigo-Torres L."/>
            <person name="Arahal R. D."/>
            <person name="Lucena T."/>
        </authorList>
    </citation>
    <scope>NUCLEOTIDE SEQUENCE</scope>
    <source>
        <strain evidence="2">CECT 8267</strain>
    </source>
</reference>
<dbReference type="PANTHER" id="PTHR43244">
    <property type="match status" value="1"/>
</dbReference>
<dbReference type="Proteomes" id="UP000838100">
    <property type="component" value="Unassembled WGS sequence"/>
</dbReference>
<evidence type="ECO:0000313" key="2">
    <source>
        <dbReference type="EMBL" id="CAH0993049.1"/>
    </source>
</evidence>
<dbReference type="Gene3D" id="3.20.20.30">
    <property type="entry name" value="Luciferase-like domain"/>
    <property type="match status" value="1"/>
</dbReference>
<dbReference type="InterPro" id="IPR050564">
    <property type="entry name" value="F420-G6PD/mer"/>
</dbReference>
<comment type="caution">
    <text evidence="2">The sequence shown here is derived from an EMBL/GenBank/DDBJ whole genome shotgun (WGS) entry which is preliminary data.</text>
</comment>
<name>A0ABM9AIJ9_9GAMM</name>
<dbReference type="CDD" id="cd01097">
    <property type="entry name" value="Tetrahydromethanopterin_reductase"/>
    <property type="match status" value="1"/>
</dbReference>